<dbReference type="Proteomes" id="UP001165343">
    <property type="component" value="Unassembled WGS sequence"/>
</dbReference>
<organism evidence="2 3">
    <name type="scientific">Sphingomonas anseongensis</name>
    <dbReference type="NCBI Taxonomy" id="2908207"/>
    <lineage>
        <taxon>Bacteria</taxon>
        <taxon>Pseudomonadati</taxon>
        <taxon>Pseudomonadota</taxon>
        <taxon>Alphaproteobacteria</taxon>
        <taxon>Sphingomonadales</taxon>
        <taxon>Sphingomonadaceae</taxon>
        <taxon>Sphingomonas</taxon>
    </lineage>
</organism>
<keyword evidence="1" id="KW-0472">Membrane</keyword>
<dbReference type="EMBL" id="JAMGBC010000001">
    <property type="protein sequence ID" value="MCL6679760.1"/>
    <property type="molecule type" value="Genomic_DNA"/>
</dbReference>
<keyword evidence="3" id="KW-1185">Reference proteome</keyword>
<sequence length="521" mass="58080">MVDVENTGPGPWWSRRWVVVAAVLLSAIPLIYPQIPPLVDLFGHMGRYRVQLDIGNSPWLRDYYGFHWAAIGNLGVDLLVMPLGRLIGLEPAVKLIVLLIPPMTAAGFLWVTHEVHGRIPPTAFFAIPFVYGHPFLFGFVNFALSMALAFLAFALWLRLGRLGRTRLRGWLFVPISLVIFFCHTYGWGALGLLCFSAEAVRQHDRGIGWLKAGWYAALNASVMALPLLVMLAWRSETHGGNTIDWFNWSAKWRWVEMALRDRWKSWDLASVAICGIVLLLALISSLLGLFRRIGQRAKLTFSRNLAFSALVLAAVYVLLPRIIFGSAYADMRLVPYAIAVALLAIRFRAPAPRLGTVLAVLGLGFAILRIGSTTASLAIASDEQESRFPALDHLPMGARVVTLVGDPCGGYWPLPRDSHLGAMVVVRKQGFSNDQWVMEGLNLLDLRYGTAGHFAADPSQRVRREGCAVGPLWSINQALALVPRQDFDYLWLINPPPFDETLTEGMKPVWRGPRSILYRLH</sequence>
<evidence type="ECO:0000313" key="2">
    <source>
        <dbReference type="EMBL" id="MCL6679760.1"/>
    </source>
</evidence>
<feature type="transmembrane region" description="Helical" evidence="1">
    <location>
        <begin position="17"/>
        <end position="35"/>
    </location>
</feature>
<feature type="transmembrane region" description="Helical" evidence="1">
    <location>
        <begin position="213"/>
        <end position="233"/>
    </location>
</feature>
<name>A0ABT0RIJ4_9SPHN</name>
<feature type="transmembrane region" description="Helical" evidence="1">
    <location>
        <begin position="268"/>
        <end position="290"/>
    </location>
</feature>
<reference evidence="2" key="1">
    <citation type="submission" date="2022-05" db="EMBL/GenBank/DDBJ databases">
        <authorList>
            <person name="Jo J.-H."/>
            <person name="Im W.-T."/>
        </authorList>
    </citation>
    <scope>NUCLEOTIDE SEQUENCE</scope>
    <source>
        <strain evidence="2">RG327</strain>
    </source>
</reference>
<dbReference type="RefSeq" id="WP_249868642.1">
    <property type="nucleotide sequence ID" value="NZ_JAMGBC010000001.1"/>
</dbReference>
<feature type="transmembrane region" description="Helical" evidence="1">
    <location>
        <begin position="169"/>
        <end position="193"/>
    </location>
</feature>
<feature type="transmembrane region" description="Helical" evidence="1">
    <location>
        <begin position="92"/>
        <end position="111"/>
    </location>
</feature>
<keyword evidence="1" id="KW-1133">Transmembrane helix</keyword>
<proteinExistence type="predicted"/>
<feature type="transmembrane region" description="Helical" evidence="1">
    <location>
        <begin position="63"/>
        <end position="80"/>
    </location>
</feature>
<accession>A0ABT0RIJ4</accession>
<keyword evidence="1" id="KW-0812">Transmembrane</keyword>
<evidence type="ECO:0000313" key="3">
    <source>
        <dbReference type="Proteomes" id="UP001165343"/>
    </source>
</evidence>
<feature type="transmembrane region" description="Helical" evidence="1">
    <location>
        <begin position="305"/>
        <end position="324"/>
    </location>
</feature>
<evidence type="ECO:0008006" key="4">
    <source>
        <dbReference type="Google" id="ProtNLM"/>
    </source>
</evidence>
<feature type="transmembrane region" description="Helical" evidence="1">
    <location>
        <begin position="357"/>
        <end position="380"/>
    </location>
</feature>
<protein>
    <recommendedName>
        <fullName evidence="4">Glycosyltransferase RgtA/B/C/D-like domain-containing protein</fullName>
    </recommendedName>
</protein>
<gene>
    <name evidence="2" type="ORF">LZ519_10610</name>
</gene>
<comment type="caution">
    <text evidence="2">The sequence shown here is derived from an EMBL/GenBank/DDBJ whole genome shotgun (WGS) entry which is preliminary data.</text>
</comment>
<evidence type="ECO:0000256" key="1">
    <source>
        <dbReference type="SAM" id="Phobius"/>
    </source>
</evidence>
<feature type="transmembrane region" description="Helical" evidence="1">
    <location>
        <begin position="131"/>
        <end position="157"/>
    </location>
</feature>